<gene>
    <name evidence="2" type="ORF">BD311DRAFT_318597</name>
</gene>
<evidence type="ECO:0000256" key="1">
    <source>
        <dbReference type="SAM" id="MobiDB-lite"/>
    </source>
</evidence>
<organism evidence="2">
    <name type="scientific">Dichomitus squalens</name>
    <dbReference type="NCBI Taxonomy" id="114155"/>
    <lineage>
        <taxon>Eukaryota</taxon>
        <taxon>Fungi</taxon>
        <taxon>Dikarya</taxon>
        <taxon>Basidiomycota</taxon>
        <taxon>Agaricomycotina</taxon>
        <taxon>Agaricomycetes</taxon>
        <taxon>Polyporales</taxon>
        <taxon>Polyporaceae</taxon>
        <taxon>Dichomitus</taxon>
    </lineage>
</organism>
<feature type="compositionally biased region" description="Low complexity" evidence="1">
    <location>
        <begin position="171"/>
        <end position="180"/>
    </location>
</feature>
<protein>
    <submittedName>
        <fullName evidence="2">Uncharacterized protein</fullName>
    </submittedName>
</protein>
<sequence>MRGIFLRRRFRRRLEEAIAAGVLLSPSDDGSGGFGRAYRRKLQRPTLFDVSVLPPYFSSSSPQDGSWEKIMVSPSQACSSSYMLQERMVTAKTSAYVLARANPQPFSGSVTSEKPETKDTLAETDIASSQNPPAGRQPRIRALFEGAAYVLPRNRLSRNRTGARPNPSPATPASSANASSGNDAEGVSGTPAIPLDQQDPVQRAAEVRVAVMVAMPNPHRSAYVPPSVDAELHQLSPGEKSKARGLDGWGEEGEEEAGVPDVVFGLAEVPLVQPSLAPAPAGKDQIS</sequence>
<dbReference type="AlphaFoldDB" id="A0A4Q9MR05"/>
<proteinExistence type="predicted"/>
<dbReference type="OrthoDB" id="3256943at2759"/>
<dbReference type="Proteomes" id="UP000292957">
    <property type="component" value="Unassembled WGS sequence"/>
</dbReference>
<dbReference type="EMBL" id="ML143420">
    <property type="protein sequence ID" value="TBU28596.1"/>
    <property type="molecule type" value="Genomic_DNA"/>
</dbReference>
<feature type="region of interest" description="Disordered" evidence="1">
    <location>
        <begin position="154"/>
        <end position="200"/>
    </location>
</feature>
<feature type="region of interest" description="Disordered" evidence="1">
    <location>
        <begin position="103"/>
        <end position="137"/>
    </location>
</feature>
<accession>A0A4Q9MR05</accession>
<evidence type="ECO:0000313" key="2">
    <source>
        <dbReference type="EMBL" id="TBU28596.1"/>
    </source>
</evidence>
<feature type="region of interest" description="Disordered" evidence="1">
    <location>
        <begin position="233"/>
        <end position="256"/>
    </location>
</feature>
<reference evidence="2" key="1">
    <citation type="submission" date="2019-01" db="EMBL/GenBank/DDBJ databases">
        <title>Draft genome sequences of three monokaryotic isolates of the white-rot basidiomycete fungus Dichomitus squalens.</title>
        <authorList>
            <consortium name="DOE Joint Genome Institute"/>
            <person name="Lopez S.C."/>
            <person name="Andreopoulos B."/>
            <person name="Pangilinan J."/>
            <person name="Lipzen A."/>
            <person name="Riley R."/>
            <person name="Ahrendt S."/>
            <person name="Ng V."/>
            <person name="Barry K."/>
            <person name="Daum C."/>
            <person name="Grigoriev I.V."/>
            <person name="Hilden K.S."/>
            <person name="Makela M.R."/>
            <person name="de Vries R.P."/>
        </authorList>
    </citation>
    <scope>NUCLEOTIDE SEQUENCE [LARGE SCALE GENOMIC DNA]</scope>
    <source>
        <strain evidence="2">OM18370.1</strain>
    </source>
</reference>
<name>A0A4Q9MR05_9APHY</name>